<dbReference type="SMART" id="SM00128">
    <property type="entry name" value="IPPc"/>
    <property type="match status" value="1"/>
</dbReference>
<dbReference type="GO" id="GO:0046856">
    <property type="term" value="P:phosphatidylinositol dephosphorylation"/>
    <property type="evidence" value="ECO:0007669"/>
    <property type="project" value="InterPro"/>
</dbReference>
<keyword evidence="4" id="KW-1185">Reference proteome</keyword>
<dbReference type="Proteomes" id="UP000053237">
    <property type="component" value="Unassembled WGS sequence"/>
</dbReference>
<comment type="caution">
    <text evidence="3">The sequence shown here is derived from an EMBL/GenBank/DDBJ whole genome shotgun (WGS) entry which is preliminary data.</text>
</comment>
<dbReference type="Gene3D" id="3.60.10.10">
    <property type="entry name" value="Endonuclease/exonuclease/phosphatase"/>
    <property type="match status" value="1"/>
</dbReference>
<dbReference type="CDD" id="cd23767">
    <property type="entry name" value="IQCD"/>
    <property type="match status" value="1"/>
</dbReference>
<dbReference type="Gene3D" id="1.20.5.190">
    <property type="match status" value="1"/>
</dbReference>
<dbReference type="AlphaFoldDB" id="A0A024FWN8"/>
<feature type="compositionally biased region" description="Basic and acidic residues" evidence="1">
    <location>
        <begin position="131"/>
        <end position="143"/>
    </location>
</feature>
<dbReference type="Pfam" id="PF22669">
    <property type="entry name" value="Exo_endo_phos2"/>
    <property type="match status" value="1"/>
</dbReference>
<dbReference type="OrthoDB" id="2248459at2759"/>
<evidence type="ECO:0000313" key="3">
    <source>
        <dbReference type="EMBL" id="CCI11059.1"/>
    </source>
</evidence>
<dbReference type="InterPro" id="IPR000048">
    <property type="entry name" value="IQ_motif_EF-hand-BS"/>
</dbReference>
<evidence type="ECO:0000259" key="2">
    <source>
        <dbReference type="SMART" id="SM00128"/>
    </source>
</evidence>
<dbReference type="PANTHER" id="PTHR11200:SF275">
    <property type="entry name" value="LD06095P"/>
    <property type="match status" value="1"/>
</dbReference>
<dbReference type="Pfam" id="PF00612">
    <property type="entry name" value="IQ"/>
    <property type="match status" value="2"/>
</dbReference>
<dbReference type="InterPro" id="IPR046985">
    <property type="entry name" value="IP5"/>
</dbReference>
<feature type="domain" description="Inositol polyphosphate-related phosphatase" evidence="2">
    <location>
        <begin position="338"/>
        <end position="663"/>
    </location>
</feature>
<dbReference type="InParanoid" id="A0A024FWN8"/>
<dbReference type="STRING" id="65357.A0A024FWN8"/>
<name>A0A024FWN8_9STRA</name>
<feature type="compositionally biased region" description="Basic and acidic residues" evidence="1">
    <location>
        <begin position="86"/>
        <end position="95"/>
    </location>
</feature>
<gene>
    <name evidence="3" type="ORF">BN9_123060</name>
</gene>
<protein>
    <recommendedName>
        <fullName evidence="2">Inositol polyphosphate-related phosphatase domain-containing protein</fullName>
    </recommendedName>
</protein>
<feature type="compositionally biased region" description="Polar residues" evidence="1">
    <location>
        <begin position="13"/>
        <end position="33"/>
    </location>
</feature>
<feature type="region of interest" description="Disordered" evidence="1">
    <location>
        <begin position="86"/>
        <end position="150"/>
    </location>
</feature>
<organism evidence="3 4">
    <name type="scientific">Albugo candida</name>
    <dbReference type="NCBI Taxonomy" id="65357"/>
    <lineage>
        <taxon>Eukaryota</taxon>
        <taxon>Sar</taxon>
        <taxon>Stramenopiles</taxon>
        <taxon>Oomycota</taxon>
        <taxon>Peronosporomycetes</taxon>
        <taxon>Albuginales</taxon>
        <taxon>Albuginaceae</taxon>
        <taxon>Albugo</taxon>
    </lineage>
</organism>
<dbReference type="InterPro" id="IPR036691">
    <property type="entry name" value="Endo/exonu/phosph_ase_sf"/>
</dbReference>
<dbReference type="PANTHER" id="PTHR11200">
    <property type="entry name" value="INOSITOL 5-PHOSPHATASE"/>
    <property type="match status" value="1"/>
</dbReference>
<accession>A0A024FWN8</accession>
<evidence type="ECO:0000256" key="1">
    <source>
        <dbReference type="SAM" id="MobiDB-lite"/>
    </source>
</evidence>
<feature type="compositionally biased region" description="Polar residues" evidence="1">
    <location>
        <begin position="43"/>
        <end position="56"/>
    </location>
</feature>
<sequence>MVRVGPELDEYTTSDGAINSPNPDETSPESLGSSGVYKKEQSDVTLSKASSEQSGMKKTLRRRIRKNTPIQKEYRMKEIQLQKLEGEVSTCRDETGSSAEISDAKTNEKAYDSLGPRSHSPTLIPLLSTNTKEESNAADEREQANSVTNRGIIKKSYNNARNNHRKIAPTMDMLSSESTTYLPLLSDTLNDKVIFSVCSTEVIENTPNDASSLPTTTQVLEEELDNDETSNKKREALCIQRWYRGFLGRRITEVARLVMDKELEDEAWAEIQSEAVITIQALLRAYNIRKRLSGRLLSIYKKTKRLNFQIKWPDPLNLEPKDGWESIDFSARSEIRKLQIRVFCGTWNLHAKLPTASLQQWITRNQYHIIAIGSEECGATIAKSVVFPSKKLWQDLVQATLGASYTLVASHALAAIHNMVFVHHTLLPLIRDVQSDAIATGIGNQLGNKGGVGIAFSAGGTSFAFVNAHFEAHQHNVEKRNASFHKINTELRLQPVRYIPGVNHVTSLSKMRTSRASVHMYRGNVGKRLLSELFDRVFWYGDLNYRINGTRKMVDTLIKDQNHAVLYFNDQLQREMRENNVFPNFHEGPLNFLPTYKFDKNSDQYDSSSKQRIPSWTDRVLYLSNENHQDIEVIRYTSEMQLQSSDHRPVTAVFLVNITLVVEASGKSRSDPIRSQNATKSRICIIQ</sequence>
<dbReference type="InterPro" id="IPR000300">
    <property type="entry name" value="IPPc"/>
</dbReference>
<dbReference type="SUPFAM" id="SSF56219">
    <property type="entry name" value="DNase I-like"/>
    <property type="match status" value="1"/>
</dbReference>
<dbReference type="GO" id="GO:0004439">
    <property type="term" value="F:phosphatidylinositol-4,5-bisphosphate 5-phosphatase activity"/>
    <property type="evidence" value="ECO:0007669"/>
    <property type="project" value="TreeGrafter"/>
</dbReference>
<reference evidence="3 4" key="1">
    <citation type="submission" date="2012-05" db="EMBL/GenBank/DDBJ databases">
        <title>Recombination and specialization in a pathogen metapopulation.</title>
        <authorList>
            <person name="Gardiner A."/>
            <person name="Kemen E."/>
            <person name="Schultz-Larsen T."/>
            <person name="MacLean D."/>
            <person name="Van Oosterhout C."/>
            <person name="Jones J.D.G."/>
        </authorList>
    </citation>
    <scope>NUCLEOTIDE SEQUENCE [LARGE SCALE GENOMIC DNA]</scope>
    <source>
        <strain evidence="3 4">Ac Nc2</strain>
    </source>
</reference>
<proteinExistence type="predicted"/>
<feature type="compositionally biased region" description="Basic and acidic residues" evidence="1">
    <location>
        <begin position="102"/>
        <end position="111"/>
    </location>
</feature>
<dbReference type="PROSITE" id="PS50096">
    <property type="entry name" value="IQ"/>
    <property type="match status" value="2"/>
</dbReference>
<feature type="region of interest" description="Disordered" evidence="1">
    <location>
        <begin position="1"/>
        <end position="72"/>
    </location>
</feature>
<dbReference type="EMBL" id="CAIX01000531">
    <property type="protein sequence ID" value="CCI11059.1"/>
    <property type="molecule type" value="Genomic_DNA"/>
</dbReference>
<dbReference type="SMART" id="SM00015">
    <property type="entry name" value="IQ"/>
    <property type="match status" value="2"/>
</dbReference>
<evidence type="ECO:0000313" key="4">
    <source>
        <dbReference type="Proteomes" id="UP000053237"/>
    </source>
</evidence>